<dbReference type="CDD" id="cd08070">
    <property type="entry name" value="MPN_like"/>
    <property type="match status" value="1"/>
</dbReference>
<dbReference type="Pfam" id="PF14464">
    <property type="entry name" value="Prok-JAB"/>
    <property type="match status" value="1"/>
</dbReference>
<evidence type="ECO:0000256" key="1">
    <source>
        <dbReference type="ARBA" id="ARBA00022670"/>
    </source>
</evidence>
<feature type="domain" description="JAB1/MPN/MOV34 metalloenzyme" evidence="6">
    <location>
        <begin position="15"/>
        <end position="140"/>
    </location>
</feature>
<dbReference type="SMART" id="SM00232">
    <property type="entry name" value="JAB_MPN"/>
    <property type="match status" value="1"/>
</dbReference>
<evidence type="ECO:0000256" key="3">
    <source>
        <dbReference type="ARBA" id="ARBA00022801"/>
    </source>
</evidence>
<dbReference type="Gene3D" id="3.40.140.10">
    <property type="entry name" value="Cytidine Deaminase, domain 2"/>
    <property type="match status" value="1"/>
</dbReference>
<keyword evidence="8" id="KW-1185">Reference proteome</keyword>
<evidence type="ECO:0000259" key="6">
    <source>
        <dbReference type="SMART" id="SM00232"/>
    </source>
</evidence>
<evidence type="ECO:0000256" key="4">
    <source>
        <dbReference type="ARBA" id="ARBA00022833"/>
    </source>
</evidence>
<dbReference type="GO" id="GO:0006508">
    <property type="term" value="P:proteolysis"/>
    <property type="evidence" value="ECO:0007669"/>
    <property type="project" value="UniProtKB-KW"/>
</dbReference>
<dbReference type="SUPFAM" id="SSF102712">
    <property type="entry name" value="JAB1/MPN domain"/>
    <property type="match status" value="1"/>
</dbReference>
<evidence type="ECO:0000313" key="8">
    <source>
        <dbReference type="Proteomes" id="UP000564378"/>
    </source>
</evidence>
<name>A0A842HZ09_9SPHN</name>
<dbReference type="PANTHER" id="PTHR34858">
    <property type="entry name" value="CYSO-CYSTEINE PEPTIDASE"/>
    <property type="match status" value="1"/>
</dbReference>
<keyword evidence="3" id="KW-0378">Hydrolase</keyword>
<accession>A0A842HZ09</accession>
<dbReference type="RefSeq" id="WP_185800856.1">
    <property type="nucleotide sequence ID" value="NZ_JACJVJ010000001.1"/>
</dbReference>
<organism evidence="7 8">
    <name type="scientific">Parasphingopyxis marina</name>
    <dbReference type="NCBI Taxonomy" id="2761622"/>
    <lineage>
        <taxon>Bacteria</taxon>
        <taxon>Pseudomonadati</taxon>
        <taxon>Pseudomonadota</taxon>
        <taxon>Alphaproteobacteria</taxon>
        <taxon>Sphingomonadales</taxon>
        <taxon>Sphingomonadaceae</taxon>
        <taxon>Parasphingopyxis</taxon>
    </lineage>
</organism>
<keyword evidence="2" id="KW-0479">Metal-binding</keyword>
<keyword evidence="5" id="KW-0482">Metalloprotease</keyword>
<dbReference type="Proteomes" id="UP000564378">
    <property type="component" value="Unassembled WGS sequence"/>
</dbReference>
<evidence type="ECO:0000256" key="2">
    <source>
        <dbReference type="ARBA" id="ARBA00022723"/>
    </source>
</evidence>
<keyword evidence="1" id="KW-0645">Protease</keyword>
<dbReference type="InterPro" id="IPR028090">
    <property type="entry name" value="JAB_dom_prok"/>
</dbReference>
<dbReference type="GO" id="GO:0008270">
    <property type="term" value="F:zinc ion binding"/>
    <property type="evidence" value="ECO:0007669"/>
    <property type="project" value="TreeGrafter"/>
</dbReference>
<protein>
    <submittedName>
        <fullName evidence="7">M67 family metallopeptidase</fullName>
    </submittedName>
</protein>
<dbReference type="GO" id="GO:0008235">
    <property type="term" value="F:metalloexopeptidase activity"/>
    <property type="evidence" value="ECO:0007669"/>
    <property type="project" value="TreeGrafter"/>
</dbReference>
<dbReference type="InterPro" id="IPR051929">
    <property type="entry name" value="VirAsm_ModProt"/>
</dbReference>
<dbReference type="AlphaFoldDB" id="A0A842HZ09"/>
<keyword evidence="4" id="KW-0862">Zinc</keyword>
<evidence type="ECO:0000313" key="7">
    <source>
        <dbReference type="EMBL" id="MBC2777663.1"/>
    </source>
</evidence>
<dbReference type="PANTHER" id="PTHR34858:SF1">
    <property type="entry name" value="CYSO-CYSTEINE PEPTIDASE"/>
    <property type="match status" value="1"/>
</dbReference>
<sequence length="150" mass="16437">MSTSPPPLLSNLGVSVTISRAAKARILGHAAESLHFEACGLLFGDEGTITRVQAAENVADAPEHRFEIDPEALFSAIRSERQGGERMIGHYHSHPRGPSEPSEHDAAMALDVGRLWLIVADGEMRLWRVVERHRFVAVELSLASDGLNRH</sequence>
<dbReference type="EMBL" id="JACJVJ010000001">
    <property type="protein sequence ID" value="MBC2777663.1"/>
    <property type="molecule type" value="Genomic_DNA"/>
</dbReference>
<reference evidence="7 8" key="1">
    <citation type="submission" date="2020-08" db="EMBL/GenBank/DDBJ databases">
        <title>Draft genome sequence of Parasphingopyxis sp. GrpM-11.</title>
        <authorList>
            <person name="Oh J."/>
            <person name="Roh D.-H."/>
        </authorList>
    </citation>
    <scope>NUCLEOTIDE SEQUENCE [LARGE SCALE GENOMIC DNA]</scope>
    <source>
        <strain evidence="7 8">GrpM-11</strain>
    </source>
</reference>
<evidence type="ECO:0000256" key="5">
    <source>
        <dbReference type="ARBA" id="ARBA00023049"/>
    </source>
</evidence>
<dbReference type="InterPro" id="IPR000555">
    <property type="entry name" value="JAMM/MPN+_dom"/>
</dbReference>
<proteinExistence type="predicted"/>
<gene>
    <name evidence="7" type="ORF">H6P80_08515</name>
</gene>
<comment type="caution">
    <text evidence="7">The sequence shown here is derived from an EMBL/GenBank/DDBJ whole genome shotgun (WGS) entry which is preliminary data.</text>
</comment>